<evidence type="ECO:0000259" key="4">
    <source>
        <dbReference type="PROSITE" id="PS50835"/>
    </source>
</evidence>
<dbReference type="Ensembl" id="ENSOGAT00000013522.2">
    <property type="protein sequence ID" value="ENSOGAP00000012113.2"/>
    <property type="gene ID" value="ENSOGAG00000013520.2"/>
</dbReference>
<dbReference type="FunCoup" id="H0X995">
    <property type="interactions" value="546"/>
</dbReference>
<sequence>SALPQEDQALSTEAPPAPCVMGARLLPWVLLCLLGAGPAEAGVTQTPRHLIKARGQQVTLRCSPVPGHNRVYWYKQALGQGLQFLIEYYEGAEGEKGDFPDRFSGHQSHDYHSGLNVSALKLEDSALYLCAT</sequence>
<proteinExistence type="predicted"/>
<dbReference type="PANTHER" id="PTHR23268">
    <property type="entry name" value="T-CELL RECEPTOR BETA CHAIN"/>
    <property type="match status" value="1"/>
</dbReference>
<dbReference type="GO" id="GO:0007166">
    <property type="term" value="P:cell surface receptor signaling pathway"/>
    <property type="evidence" value="ECO:0007669"/>
    <property type="project" value="TreeGrafter"/>
</dbReference>
<dbReference type="InterPro" id="IPR013783">
    <property type="entry name" value="Ig-like_fold"/>
</dbReference>
<dbReference type="InterPro" id="IPR036179">
    <property type="entry name" value="Ig-like_dom_sf"/>
</dbReference>
<dbReference type="SUPFAM" id="SSF48726">
    <property type="entry name" value="Immunoglobulin"/>
    <property type="match status" value="1"/>
</dbReference>
<reference evidence="5" key="3">
    <citation type="submission" date="2025-09" db="UniProtKB">
        <authorList>
            <consortium name="Ensembl"/>
        </authorList>
    </citation>
    <scope>IDENTIFICATION</scope>
</reference>
<evidence type="ECO:0000256" key="1">
    <source>
        <dbReference type="ARBA" id="ARBA00022729"/>
    </source>
</evidence>
<evidence type="ECO:0000313" key="5">
    <source>
        <dbReference type="Ensembl" id="ENSOGAP00000012113.2"/>
    </source>
</evidence>
<dbReference type="AlphaFoldDB" id="H0X995"/>
<reference evidence="5" key="2">
    <citation type="submission" date="2025-08" db="UniProtKB">
        <authorList>
            <consortium name="Ensembl"/>
        </authorList>
    </citation>
    <scope>IDENTIFICATION</scope>
</reference>
<dbReference type="InterPro" id="IPR007110">
    <property type="entry name" value="Ig-like_dom"/>
</dbReference>
<dbReference type="Pfam" id="PF07686">
    <property type="entry name" value="V-set"/>
    <property type="match status" value="1"/>
</dbReference>
<reference evidence="6" key="1">
    <citation type="submission" date="2011-03" db="EMBL/GenBank/DDBJ databases">
        <title>Version 3 of the genome sequence of Otolemur garnettii (Bushbaby).</title>
        <authorList>
            <consortium name="The Broad Institute Genome Sequencing Platform"/>
            <person name="Di Palma F."/>
            <person name="Johnson J."/>
            <person name="Lander E.S."/>
            <person name="Lindblad-Toh K."/>
            <person name="Jaffe D.B."/>
            <person name="Gnerre S."/>
            <person name="MacCallum I."/>
            <person name="Przybylski D."/>
            <person name="Ribeiro F.J."/>
            <person name="Burton J.N."/>
            <person name="Walker B.J."/>
            <person name="Sharpe T."/>
            <person name="Hall G."/>
        </authorList>
    </citation>
    <scope>NUCLEOTIDE SEQUENCE [LARGE SCALE GENOMIC DNA]</scope>
</reference>
<dbReference type="HOGENOM" id="CLU_077975_9_4_1"/>
<dbReference type="EMBL" id="AAQR03083282">
    <property type="status" value="NOT_ANNOTATED_CDS"/>
    <property type="molecule type" value="Genomic_DNA"/>
</dbReference>
<accession>H0X995</accession>
<dbReference type="Gene3D" id="2.60.40.10">
    <property type="entry name" value="Immunoglobulins"/>
    <property type="match status" value="1"/>
</dbReference>
<dbReference type="InParanoid" id="H0X995"/>
<organism evidence="5 6">
    <name type="scientific">Otolemur garnettii</name>
    <name type="common">Small-eared galago</name>
    <name type="synonym">Garnett's greater bushbaby</name>
    <dbReference type="NCBI Taxonomy" id="30611"/>
    <lineage>
        <taxon>Eukaryota</taxon>
        <taxon>Metazoa</taxon>
        <taxon>Chordata</taxon>
        <taxon>Craniata</taxon>
        <taxon>Vertebrata</taxon>
        <taxon>Euteleostomi</taxon>
        <taxon>Mammalia</taxon>
        <taxon>Eutheria</taxon>
        <taxon>Euarchontoglires</taxon>
        <taxon>Primates</taxon>
        <taxon>Strepsirrhini</taxon>
        <taxon>Lorisiformes</taxon>
        <taxon>Galagidae</taxon>
        <taxon>Otolemur</taxon>
    </lineage>
</organism>
<evidence type="ECO:0000256" key="2">
    <source>
        <dbReference type="ARBA" id="ARBA00022859"/>
    </source>
</evidence>
<dbReference type="PANTHER" id="PTHR23268:SF6">
    <property type="entry name" value="T CELL RECEPTOR BETA VARIABLE 5-5-RELATED"/>
    <property type="match status" value="1"/>
</dbReference>
<dbReference type="GO" id="GO:0005886">
    <property type="term" value="C:plasma membrane"/>
    <property type="evidence" value="ECO:0007669"/>
    <property type="project" value="TreeGrafter"/>
</dbReference>
<protein>
    <recommendedName>
        <fullName evidence="4">Ig-like domain-containing protein</fullName>
    </recommendedName>
</protein>
<dbReference type="InterPro" id="IPR050413">
    <property type="entry name" value="TCR_beta_variable"/>
</dbReference>
<dbReference type="STRING" id="30611.ENSOGAP00000012113"/>
<feature type="signal peptide" evidence="3">
    <location>
        <begin position="1"/>
        <end position="41"/>
    </location>
</feature>
<evidence type="ECO:0000313" key="6">
    <source>
        <dbReference type="Proteomes" id="UP000005225"/>
    </source>
</evidence>
<dbReference type="OMA" id="IPISEHN"/>
<dbReference type="GeneTree" id="ENSGT00940000154270"/>
<keyword evidence="1 3" id="KW-0732">Signal</keyword>
<dbReference type="PROSITE" id="PS50835">
    <property type="entry name" value="IG_LIKE"/>
    <property type="match status" value="1"/>
</dbReference>
<name>H0X995_OTOGA</name>
<dbReference type="SMART" id="SM00406">
    <property type="entry name" value="IGv"/>
    <property type="match status" value="1"/>
</dbReference>
<keyword evidence="2" id="KW-0391">Immunity</keyword>
<feature type="chain" id="PRO_5003544606" description="Ig-like domain-containing protein" evidence="3">
    <location>
        <begin position="42"/>
        <end position="132"/>
    </location>
</feature>
<feature type="domain" description="Ig-like" evidence="4">
    <location>
        <begin position="38"/>
        <end position="132"/>
    </location>
</feature>
<evidence type="ECO:0000256" key="3">
    <source>
        <dbReference type="SAM" id="SignalP"/>
    </source>
</evidence>
<dbReference type="eggNOG" id="ENOG502SNBC">
    <property type="taxonomic scope" value="Eukaryota"/>
</dbReference>
<dbReference type="Proteomes" id="UP000005225">
    <property type="component" value="Unassembled WGS sequence"/>
</dbReference>
<dbReference type="InterPro" id="IPR013106">
    <property type="entry name" value="Ig_V-set"/>
</dbReference>
<keyword evidence="6" id="KW-1185">Reference proteome</keyword>
<dbReference type="GO" id="GO:0002376">
    <property type="term" value="P:immune system process"/>
    <property type="evidence" value="ECO:0007669"/>
    <property type="project" value="UniProtKB-KW"/>
</dbReference>